<protein>
    <submittedName>
        <fullName evidence="2">Uncharacterized protein</fullName>
    </submittedName>
</protein>
<reference evidence="2" key="1">
    <citation type="journal article" date="2013" name="Nat. Commun.">
        <title>Whole-genome sequencing of Oryza brachyantha reveals mechanisms underlying Oryza genome evolution.</title>
        <authorList>
            <person name="Chen J."/>
            <person name="Huang Q."/>
            <person name="Gao D."/>
            <person name="Wang J."/>
            <person name="Lang Y."/>
            <person name="Liu T."/>
            <person name="Li B."/>
            <person name="Bai Z."/>
            <person name="Luis Goicoechea J."/>
            <person name="Liang C."/>
            <person name="Chen C."/>
            <person name="Zhang W."/>
            <person name="Sun S."/>
            <person name="Liao Y."/>
            <person name="Zhang X."/>
            <person name="Yang L."/>
            <person name="Song C."/>
            <person name="Wang M."/>
            <person name="Shi J."/>
            <person name="Liu G."/>
            <person name="Liu J."/>
            <person name="Zhou H."/>
            <person name="Zhou W."/>
            <person name="Yu Q."/>
            <person name="An N."/>
            <person name="Chen Y."/>
            <person name="Cai Q."/>
            <person name="Wang B."/>
            <person name="Liu B."/>
            <person name="Min J."/>
            <person name="Huang Y."/>
            <person name="Wu H."/>
            <person name="Li Z."/>
            <person name="Zhang Y."/>
            <person name="Yin Y."/>
            <person name="Song W."/>
            <person name="Jiang J."/>
            <person name="Jackson S.A."/>
            <person name="Wing R.A."/>
            <person name="Wang J."/>
            <person name="Chen M."/>
        </authorList>
    </citation>
    <scope>NUCLEOTIDE SEQUENCE [LARGE SCALE GENOMIC DNA]</scope>
    <source>
        <strain evidence="2">cv. IRGC 101232</strain>
    </source>
</reference>
<keyword evidence="1" id="KW-0732">Signal</keyword>
<evidence type="ECO:0000313" key="2">
    <source>
        <dbReference type="EnsemblPlants" id="OB09G16150.1"/>
    </source>
</evidence>
<dbReference type="EnsemblPlants" id="OB09G16150.1">
    <property type="protein sequence ID" value="OB09G16150.1"/>
    <property type="gene ID" value="OB09G16150"/>
</dbReference>
<accession>J3MX86</accession>
<dbReference type="Gramene" id="OB09G16150.1">
    <property type="protein sequence ID" value="OB09G16150.1"/>
    <property type="gene ID" value="OB09G16150"/>
</dbReference>
<dbReference type="OMA" id="PSCCTNG"/>
<reference evidence="2" key="2">
    <citation type="submission" date="2013-04" db="UniProtKB">
        <authorList>
            <consortium name="EnsemblPlants"/>
        </authorList>
    </citation>
    <scope>IDENTIFICATION</scope>
</reference>
<sequence length="90" mass="8456">ATATAPARVIMTVLVVAAIVFPATLPGAAVARPVHVGGGTGGAGGGPQAAAAAAMNWHGGLTAVQLADPVPSCCTNSGAPMTCPPGVKCP</sequence>
<feature type="signal peptide" evidence="1">
    <location>
        <begin position="1"/>
        <end position="31"/>
    </location>
</feature>
<dbReference type="Proteomes" id="UP000006038">
    <property type="component" value="Chromosome 9"/>
</dbReference>
<dbReference type="AlphaFoldDB" id="J3MX86"/>
<dbReference type="HOGENOM" id="CLU_2625557_0_0_1"/>
<evidence type="ECO:0000313" key="3">
    <source>
        <dbReference type="Proteomes" id="UP000006038"/>
    </source>
</evidence>
<proteinExistence type="predicted"/>
<organism evidence="2">
    <name type="scientific">Oryza brachyantha</name>
    <name type="common">malo sina</name>
    <dbReference type="NCBI Taxonomy" id="4533"/>
    <lineage>
        <taxon>Eukaryota</taxon>
        <taxon>Viridiplantae</taxon>
        <taxon>Streptophyta</taxon>
        <taxon>Embryophyta</taxon>
        <taxon>Tracheophyta</taxon>
        <taxon>Spermatophyta</taxon>
        <taxon>Magnoliopsida</taxon>
        <taxon>Liliopsida</taxon>
        <taxon>Poales</taxon>
        <taxon>Poaceae</taxon>
        <taxon>BOP clade</taxon>
        <taxon>Oryzoideae</taxon>
        <taxon>Oryzeae</taxon>
        <taxon>Oryzinae</taxon>
        <taxon>Oryza</taxon>
    </lineage>
</organism>
<feature type="chain" id="PRO_5003774309" evidence="1">
    <location>
        <begin position="32"/>
        <end position="90"/>
    </location>
</feature>
<keyword evidence="3" id="KW-1185">Reference proteome</keyword>
<evidence type="ECO:0000256" key="1">
    <source>
        <dbReference type="SAM" id="SignalP"/>
    </source>
</evidence>
<name>J3MX86_ORYBR</name>